<keyword evidence="8 11" id="KW-0406">Ion transport</keyword>
<evidence type="ECO:0000256" key="6">
    <source>
        <dbReference type="ARBA" id="ARBA00022729"/>
    </source>
</evidence>
<dbReference type="Gene3D" id="2.70.170.10">
    <property type="entry name" value="Neurotransmitter-gated ion-channel ligand-binding domain"/>
    <property type="match status" value="1"/>
</dbReference>
<keyword evidence="15" id="KW-1185">Reference proteome</keyword>
<comment type="similarity">
    <text evidence="11">Belongs to the ligand-gated ion channel (TC 1.A.9) family.</text>
</comment>
<feature type="signal peptide" evidence="11">
    <location>
        <begin position="1"/>
        <end position="18"/>
    </location>
</feature>
<keyword evidence="10 11" id="KW-0407">Ion channel</keyword>
<keyword evidence="3 11" id="KW-0813">Transport</keyword>
<feature type="non-terminal residue" evidence="14">
    <location>
        <position position="395"/>
    </location>
</feature>
<comment type="caution">
    <text evidence="11">Lacks conserved residue(s) required for the propagation of feature annotation.</text>
</comment>
<evidence type="ECO:0000256" key="5">
    <source>
        <dbReference type="ARBA" id="ARBA00022692"/>
    </source>
</evidence>
<dbReference type="InterPro" id="IPR036719">
    <property type="entry name" value="Neuro-gated_channel_TM_sf"/>
</dbReference>
<dbReference type="GO" id="GO:0005254">
    <property type="term" value="F:chloride channel activity"/>
    <property type="evidence" value="ECO:0007669"/>
    <property type="project" value="UniProtKB-ARBA"/>
</dbReference>
<feature type="chain" id="PRO_5022261136" evidence="11">
    <location>
        <begin position="19"/>
        <end position="395"/>
    </location>
</feature>
<protein>
    <submittedName>
        <fullName evidence="14">Glycine receptor subunit alpha-2</fullName>
    </submittedName>
</protein>
<evidence type="ECO:0000256" key="3">
    <source>
        <dbReference type="ARBA" id="ARBA00022448"/>
    </source>
</evidence>
<evidence type="ECO:0000256" key="10">
    <source>
        <dbReference type="ARBA" id="ARBA00023303"/>
    </source>
</evidence>
<evidence type="ECO:0000256" key="7">
    <source>
        <dbReference type="ARBA" id="ARBA00022989"/>
    </source>
</evidence>
<reference evidence="14 15" key="1">
    <citation type="submission" date="2013-11" db="EMBL/GenBank/DDBJ databases">
        <title>Genome sequencing of Stegodyphus mimosarum.</title>
        <authorList>
            <person name="Bechsgaard J."/>
        </authorList>
    </citation>
    <scope>NUCLEOTIDE SEQUENCE [LARGE SCALE GENOMIC DNA]</scope>
</reference>
<dbReference type="STRING" id="407821.A0A087TEA6"/>
<keyword evidence="6 11" id="KW-0732">Signal</keyword>
<dbReference type="GO" id="GO:0099095">
    <property type="term" value="F:ligand-gated monoatomic anion channel activity"/>
    <property type="evidence" value="ECO:0007669"/>
    <property type="project" value="UniProtKB-ARBA"/>
</dbReference>
<keyword evidence="7 11" id="KW-1133">Transmembrane helix</keyword>
<evidence type="ECO:0000259" key="12">
    <source>
        <dbReference type="Pfam" id="PF02931"/>
    </source>
</evidence>
<evidence type="ECO:0000313" key="15">
    <source>
        <dbReference type="Proteomes" id="UP000054359"/>
    </source>
</evidence>
<dbReference type="InterPro" id="IPR006028">
    <property type="entry name" value="GABAA/Glycine_rcpt"/>
</dbReference>
<dbReference type="Pfam" id="PF02931">
    <property type="entry name" value="Neur_chan_LBD"/>
    <property type="match status" value="1"/>
</dbReference>
<dbReference type="GO" id="GO:0005886">
    <property type="term" value="C:plasma membrane"/>
    <property type="evidence" value="ECO:0007669"/>
    <property type="project" value="UniProtKB-SubCell"/>
</dbReference>
<keyword evidence="9 11" id="KW-0472">Membrane</keyword>
<accession>A0A087TEA6</accession>
<feature type="transmembrane region" description="Helical" evidence="11">
    <location>
        <begin position="232"/>
        <end position="256"/>
    </location>
</feature>
<dbReference type="OrthoDB" id="6416936at2759"/>
<organism evidence="14 15">
    <name type="scientific">Stegodyphus mimosarum</name>
    <name type="common">African social velvet spider</name>
    <dbReference type="NCBI Taxonomy" id="407821"/>
    <lineage>
        <taxon>Eukaryota</taxon>
        <taxon>Metazoa</taxon>
        <taxon>Ecdysozoa</taxon>
        <taxon>Arthropoda</taxon>
        <taxon>Chelicerata</taxon>
        <taxon>Arachnida</taxon>
        <taxon>Araneae</taxon>
        <taxon>Araneomorphae</taxon>
        <taxon>Entelegynae</taxon>
        <taxon>Eresoidea</taxon>
        <taxon>Eresidae</taxon>
        <taxon>Stegodyphus</taxon>
    </lineage>
</organism>
<dbReference type="InterPro" id="IPR036734">
    <property type="entry name" value="Neur_chan_lig-bd_sf"/>
</dbReference>
<dbReference type="Proteomes" id="UP000054359">
    <property type="component" value="Unassembled WGS sequence"/>
</dbReference>
<feature type="domain" description="Neurotransmitter-gated ion-channel ligand-binding" evidence="12">
    <location>
        <begin position="32"/>
        <end position="227"/>
    </location>
</feature>
<name>A0A087TEA6_STEMI</name>
<dbReference type="GO" id="GO:0005230">
    <property type="term" value="F:extracellular ligand-gated monoatomic ion channel activity"/>
    <property type="evidence" value="ECO:0007669"/>
    <property type="project" value="InterPro"/>
</dbReference>
<dbReference type="CDD" id="cd19049">
    <property type="entry name" value="LGIC_TM_anion"/>
    <property type="match status" value="1"/>
</dbReference>
<evidence type="ECO:0000256" key="8">
    <source>
        <dbReference type="ARBA" id="ARBA00023065"/>
    </source>
</evidence>
<keyword evidence="5 11" id="KW-0812">Transmembrane</keyword>
<keyword evidence="14" id="KW-0675">Receptor</keyword>
<dbReference type="GO" id="GO:0004888">
    <property type="term" value="F:transmembrane signaling receptor activity"/>
    <property type="evidence" value="ECO:0007669"/>
    <property type="project" value="InterPro"/>
</dbReference>
<feature type="transmembrane region" description="Helical" evidence="11">
    <location>
        <begin position="293"/>
        <end position="318"/>
    </location>
</feature>
<dbReference type="PANTHER" id="PTHR18945">
    <property type="entry name" value="NEUROTRANSMITTER GATED ION CHANNEL"/>
    <property type="match status" value="1"/>
</dbReference>
<evidence type="ECO:0000256" key="2">
    <source>
        <dbReference type="ARBA" id="ARBA00004236"/>
    </source>
</evidence>
<dbReference type="InterPro" id="IPR018000">
    <property type="entry name" value="Neurotransmitter_ion_chnl_CS"/>
</dbReference>
<evidence type="ECO:0000313" key="14">
    <source>
        <dbReference type="EMBL" id="KFM63445.1"/>
    </source>
</evidence>
<dbReference type="InterPro" id="IPR006029">
    <property type="entry name" value="Neurotrans-gated_channel_TM"/>
</dbReference>
<comment type="subcellular location">
    <subcellularLocation>
        <location evidence="2">Cell membrane</location>
    </subcellularLocation>
    <subcellularLocation>
        <location evidence="1">Membrane</location>
        <topology evidence="1">Multi-pass membrane protein</topology>
    </subcellularLocation>
</comment>
<dbReference type="Gene3D" id="1.20.58.390">
    <property type="entry name" value="Neurotransmitter-gated ion-channel transmembrane domain"/>
    <property type="match status" value="1"/>
</dbReference>
<sequence length="395" mass="45627">MMQILLVAFEVLWIACFSFPKPLTVSDIVPPGYDKLLPPKVIKGDKSLPVNVTLRMYVLQLRSFDEVEMDFKMDIIIREQWKDDRLIFPEEIAGNRSKIVLDPLWRNDIWTPDIWFKNALDITLQKWVTRSVLYWIERDKTLHFAGRVTLELSCDMRMEKYPHDSQFCGISIISLMDPSTDLQLNWNESQPVRISSILTLPQFEVGNISRGRCDTDMYEETYSCVNVNFVRIGYFIINTYIPTVLIVFMSMLIFWIPPESAPARVSLGVTSLLTIITKQYQSTMPTVSYIVALNIWLSSCVAFVFCSLLEYALVLTLLKKRQNEVKSIPDIQTEGYAQKEITNISSEGKSGKSAWIHRHCRKIQRSPHLIDTVSKFVFPIAFIVFCIAYANLYVT</sequence>
<dbReference type="AlphaFoldDB" id="A0A087TEA6"/>
<evidence type="ECO:0000256" key="1">
    <source>
        <dbReference type="ARBA" id="ARBA00004141"/>
    </source>
</evidence>
<feature type="domain" description="Neurotransmitter-gated ion-channel transmembrane" evidence="13">
    <location>
        <begin position="239"/>
        <end position="327"/>
    </location>
</feature>
<dbReference type="SUPFAM" id="SSF90112">
    <property type="entry name" value="Neurotransmitter-gated ion-channel transmembrane pore"/>
    <property type="match status" value="1"/>
</dbReference>
<dbReference type="PRINTS" id="PR00252">
    <property type="entry name" value="NRIONCHANNEL"/>
</dbReference>
<evidence type="ECO:0000256" key="4">
    <source>
        <dbReference type="ARBA" id="ARBA00022475"/>
    </source>
</evidence>
<gene>
    <name evidence="14" type="ORF">X975_12275</name>
</gene>
<dbReference type="SUPFAM" id="SSF63712">
    <property type="entry name" value="Nicotinic receptor ligand binding domain-like"/>
    <property type="match status" value="1"/>
</dbReference>
<dbReference type="CDD" id="cd18987">
    <property type="entry name" value="LGIC_ECD_anion"/>
    <property type="match status" value="1"/>
</dbReference>
<evidence type="ECO:0000259" key="13">
    <source>
        <dbReference type="Pfam" id="PF02932"/>
    </source>
</evidence>
<dbReference type="InterPro" id="IPR006202">
    <property type="entry name" value="Neur_chan_lig-bd"/>
</dbReference>
<dbReference type="PRINTS" id="PR00253">
    <property type="entry name" value="GABAARECEPTR"/>
</dbReference>
<dbReference type="PROSITE" id="PS00236">
    <property type="entry name" value="NEUROTR_ION_CHANNEL"/>
    <property type="match status" value="1"/>
</dbReference>
<dbReference type="OMA" id="KQYQSTM"/>
<dbReference type="InterPro" id="IPR006201">
    <property type="entry name" value="Neur_channel"/>
</dbReference>
<proteinExistence type="inferred from homology"/>
<dbReference type="InterPro" id="IPR038050">
    <property type="entry name" value="Neuro_actylchol_rec"/>
</dbReference>
<dbReference type="EMBL" id="KK114834">
    <property type="protein sequence ID" value="KFM63445.1"/>
    <property type="molecule type" value="Genomic_DNA"/>
</dbReference>
<dbReference type="Pfam" id="PF02932">
    <property type="entry name" value="Neur_chan_memb"/>
    <property type="match status" value="1"/>
</dbReference>
<evidence type="ECO:0000256" key="11">
    <source>
        <dbReference type="RuleBase" id="RU000687"/>
    </source>
</evidence>
<keyword evidence="4" id="KW-1003">Cell membrane</keyword>
<feature type="transmembrane region" description="Helical" evidence="11">
    <location>
        <begin position="376"/>
        <end position="394"/>
    </location>
</feature>
<evidence type="ECO:0000256" key="9">
    <source>
        <dbReference type="ARBA" id="ARBA00023136"/>
    </source>
</evidence>